<feature type="compositionally biased region" description="Basic and acidic residues" evidence="2">
    <location>
        <begin position="245"/>
        <end position="259"/>
    </location>
</feature>
<evidence type="ECO:0000256" key="2">
    <source>
        <dbReference type="SAM" id="MobiDB-lite"/>
    </source>
</evidence>
<dbReference type="Proteomes" id="UP001177023">
    <property type="component" value="Unassembled WGS sequence"/>
</dbReference>
<evidence type="ECO:0000313" key="4">
    <source>
        <dbReference type="Proteomes" id="UP001177023"/>
    </source>
</evidence>
<organism evidence="3 4">
    <name type="scientific">Mesorhabditis spiculigera</name>
    <dbReference type="NCBI Taxonomy" id="96644"/>
    <lineage>
        <taxon>Eukaryota</taxon>
        <taxon>Metazoa</taxon>
        <taxon>Ecdysozoa</taxon>
        <taxon>Nematoda</taxon>
        <taxon>Chromadorea</taxon>
        <taxon>Rhabditida</taxon>
        <taxon>Rhabditina</taxon>
        <taxon>Rhabditomorpha</taxon>
        <taxon>Rhabditoidea</taxon>
        <taxon>Rhabditidae</taxon>
        <taxon>Mesorhabditinae</taxon>
        <taxon>Mesorhabditis</taxon>
    </lineage>
</organism>
<feature type="coiled-coil region" evidence="1">
    <location>
        <begin position="323"/>
        <end position="497"/>
    </location>
</feature>
<dbReference type="EMBL" id="CATQJA010002655">
    <property type="protein sequence ID" value="CAJ0579219.1"/>
    <property type="molecule type" value="Genomic_DNA"/>
</dbReference>
<sequence>MSWSNLTSSFEKGIRATVKKIDKLLDIDEDSTEDPISDLKIDSDSTFTESPSVSETPKNQPPKLVEKGQAPAKKVEKLLDAEDGTDDSISDLKVDSDYSFTETPQLGEMAKKVPLLDADDGTDDISDLRIDSDSTFTETPRLGGTGKEKEMLEGSTAKMAVVQPRSLDFEGDSWLAHGTEGTAVVDHEPNPIRDSAAYEFETQFHRSTPSPGHQEHTSDDLSNGSQEGQQQPVDTKSFSTNDSGDSDHEEGFEGVKLDDGPVSEHGGETSPTVHFEQIGRRNSDLTVASSDIEIIHHIDAWSTNSQPPYNPPLLARADPGTSALVQEHRLDSLKKKNETLKQTINQMNRRLDASNEERVTLAKNLSQAEMEKATLQDEKKKAQDELFKLHGEIRKLKAKFESSESLRTSVATSNRKLREELDKVIEQAESADTHESAMQKKIDELEARLKETTTAQLKASEISECAEAQIQGLSFELERQKQALVAVMMEKEEITKKHNLLLSDLKMKETAKTTERLGFDHNLMTKLAQDEVAELKEELAMTQRKLNTKTEEYEAAMRHLKDQLKGDHEKLQNALALKTLEMMNLEARLTQGRDAYDKLHRSTQEQYQQLSQQLNTSINALNQQLHQERLEKDACAEELSTLRAEFAALQQRPGVDPNVLTQLRQLVAEKTEECNRLETEYNRVLVECGGLIERQKELELDVLDLKDQLRNLSEEQAEAAIRGRARD</sequence>
<feature type="compositionally biased region" description="Acidic residues" evidence="2">
    <location>
        <begin position="27"/>
        <end position="36"/>
    </location>
</feature>
<evidence type="ECO:0000313" key="3">
    <source>
        <dbReference type="EMBL" id="CAJ0579219.1"/>
    </source>
</evidence>
<proteinExistence type="predicted"/>
<accession>A0AA36D3H6</accession>
<feature type="non-terminal residue" evidence="3">
    <location>
        <position position="727"/>
    </location>
</feature>
<evidence type="ECO:0000256" key="1">
    <source>
        <dbReference type="SAM" id="Coils"/>
    </source>
</evidence>
<feature type="region of interest" description="Disordered" evidence="2">
    <location>
        <begin position="26"/>
        <end position="71"/>
    </location>
</feature>
<keyword evidence="1" id="KW-0175">Coiled coil</keyword>
<gene>
    <name evidence="3" type="ORF">MSPICULIGERA_LOCUS17449</name>
</gene>
<feature type="coiled-coil region" evidence="1">
    <location>
        <begin position="525"/>
        <end position="722"/>
    </location>
</feature>
<reference evidence="3" key="1">
    <citation type="submission" date="2023-06" db="EMBL/GenBank/DDBJ databases">
        <authorList>
            <person name="Delattre M."/>
        </authorList>
    </citation>
    <scope>NUCLEOTIDE SEQUENCE</scope>
    <source>
        <strain evidence="3">AF72</strain>
    </source>
</reference>
<feature type="region of interest" description="Disordered" evidence="2">
    <location>
        <begin position="182"/>
        <end position="278"/>
    </location>
</feature>
<feature type="compositionally biased region" description="Polar residues" evidence="2">
    <location>
        <begin position="220"/>
        <end position="243"/>
    </location>
</feature>
<name>A0AA36D3H6_9BILA</name>
<feature type="compositionally biased region" description="Polar residues" evidence="2">
    <location>
        <begin position="44"/>
        <end position="58"/>
    </location>
</feature>
<protein>
    <recommendedName>
        <fullName evidence="5">TATA element modulatory factor 1 TATA binding domain-containing protein</fullName>
    </recommendedName>
</protein>
<evidence type="ECO:0008006" key="5">
    <source>
        <dbReference type="Google" id="ProtNLM"/>
    </source>
</evidence>
<dbReference type="AlphaFoldDB" id="A0AA36D3H6"/>
<feature type="region of interest" description="Disordered" evidence="2">
    <location>
        <begin position="126"/>
        <end position="148"/>
    </location>
</feature>
<comment type="caution">
    <text evidence="3">The sequence shown here is derived from an EMBL/GenBank/DDBJ whole genome shotgun (WGS) entry which is preliminary data.</text>
</comment>
<keyword evidence="4" id="KW-1185">Reference proteome</keyword>